<evidence type="ECO:0000256" key="6">
    <source>
        <dbReference type="SAM" id="Phobius"/>
    </source>
</evidence>
<keyword evidence="5" id="KW-0560">Oxidoreductase</keyword>
<dbReference type="GO" id="GO:0003955">
    <property type="term" value="F:NAD(P)H dehydrogenase (quinone) activity"/>
    <property type="evidence" value="ECO:0007669"/>
    <property type="project" value="TreeGrafter"/>
</dbReference>
<evidence type="ECO:0000256" key="5">
    <source>
        <dbReference type="ARBA" id="ARBA00023002"/>
    </source>
</evidence>
<keyword evidence="6" id="KW-0812">Transmembrane</keyword>
<feature type="domain" description="FAD/NAD(P)-binding" evidence="7">
    <location>
        <begin position="8"/>
        <end position="338"/>
    </location>
</feature>
<dbReference type="PRINTS" id="PR00411">
    <property type="entry name" value="PNDRDTASEI"/>
</dbReference>
<comment type="cofactor">
    <cofactor evidence="1">
        <name>FAD</name>
        <dbReference type="ChEBI" id="CHEBI:57692"/>
    </cofactor>
</comment>
<keyword evidence="9" id="KW-1185">Reference proteome</keyword>
<evidence type="ECO:0000259" key="7">
    <source>
        <dbReference type="Pfam" id="PF07992"/>
    </source>
</evidence>
<protein>
    <submittedName>
        <fullName evidence="8">NADH dehydrogenase</fullName>
    </submittedName>
</protein>
<dbReference type="Gene3D" id="3.50.50.100">
    <property type="match status" value="1"/>
</dbReference>
<dbReference type="GO" id="GO:0019646">
    <property type="term" value="P:aerobic electron transport chain"/>
    <property type="evidence" value="ECO:0007669"/>
    <property type="project" value="TreeGrafter"/>
</dbReference>
<evidence type="ECO:0000313" key="8">
    <source>
        <dbReference type="EMBL" id="SHH87159.1"/>
    </source>
</evidence>
<dbReference type="InterPro" id="IPR051169">
    <property type="entry name" value="NADH-Q_oxidoreductase"/>
</dbReference>
<evidence type="ECO:0000256" key="4">
    <source>
        <dbReference type="ARBA" id="ARBA00022827"/>
    </source>
</evidence>
<dbReference type="STRING" id="658167.SAMN04488135_105261"/>
<dbReference type="AlphaFoldDB" id="A0A1M5WHX3"/>
<keyword evidence="6" id="KW-1133">Transmembrane helix</keyword>
<feature type="transmembrane region" description="Helical" evidence="6">
    <location>
        <begin position="404"/>
        <end position="426"/>
    </location>
</feature>
<dbReference type="Proteomes" id="UP000184226">
    <property type="component" value="Unassembled WGS sequence"/>
</dbReference>
<comment type="similarity">
    <text evidence="2">Belongs to the NADH dehydrogenase family.</text>
</comment>
<dbReference type="PANTHER" id="PTHR42913">
    <property type="entry name" value="APOPTOSIS-INDUCING FACTOR 1"/>
    <property type="match status" value="1"/>
</dbReference>
<dbReference type="PANTHER" id="PTHR42913:SF3">
    <property type="entry name" value="64 KDA MITOCHONDRIAL NADH DEHYDROGENASE (EUROFUNG)"/>
    <property type="match status" value="1"/>
</dbReference>
<name>A0A1M5WHX3_9BURK</name>
<accession>A0A1M5WHX3</accession>
<reference evidence="8 9" key="1">
    <citation type="submission" date="2016-11" db="EMBL/GenBank/DDBJ databases">
        <authorList>
            <person name="Jaros S."/>
            <person name="Januszkiewicz K."/>
            <person name="Wedrychowicz H."/>
        </authorList>
    </citation>
    <scope>NUCLEOTIDE SEQUENCE [LARGE SCALE GENOMIC DNA]</scope>
    <source>
        <strain evidence="8 9">CGMCC 1.10190</strain>
    </source>
</reference>
<organism evidence="8 9">
    <name type="scientific">Pollutimonas bauzanensis</name>
    <dbReference type="NCBI Taxonomy" id="658167"/>
    <lineage>
        <taxon>Bacteria</taxon>
        <taxon>Pseudomonadati</taxon>
        <taxon>Pseudomonadota</taxon>
        <taxon>Betaproteobacteria</taxon>
        <taxon>Burkholderiales</taxon>
        <taxon>Alcaligenaceae</taxon>
        <taxon>Pollutimonas</taxon>
    </lineage>
</organism>
<dbReference type="InterPro" id="IPR036188">
    <property type="entry name" value="FAD/NAD-bd_sf"/>
</dbReference>
<evidence type="ECO:0000256" key="2">
    <source>
        <dbReference type="ARBA" id="ARBA00005272"/>
    </source>
</evidence>
<evidence type="ECO:0000313" key="9">
    <source>
        <dbReference type="Proteomes" id="UP000184226"/>
    </source>
</evidence>
<dbReference type="EMBL" id="FQXE01000005">
    <property type="protein sequence ID" value="SHH87159.1"/>
    <property type="molecule type" value="Genomic_DNA"/>
</dbReference>
<dbReference type="SUPFAM" id="SSF51905">
    <property type="entry name" value="FAD/NAD(P)-binding domain"/>
    <property type="match status" value="1"/>
</dbReference>
<keyword evidence="4" id="KW-0274">FAD</keyword>
<dbReference type="Pfam" id="PF07992">
    <property type="entry name" value="Pyr_redox_2"/>
    <property type="match status" value="1"/>
</dbReference>
<evidence type="ECO:0000256" key="3">
    <source>
        <dbReference type="ARBA" id="ARBA00022630"/>
    </source>
</evidence>
<sequence>MTQTEAHRVVIVGGGAGGLELAAKLGRKFGPQHVYLVDKAGDHIWKPSLHEVAAGTLDIHREGLSYFMLAKDKGYTFIFGEVTHVDRDARLIQLKPVFSDQQVEVFPARSLRYDTLVLAVGSKSNFFGTPGAAEFAIALDSTAEAERFRLRLLHELVTANRKKAEQVDYALNIGIVGGGATGVELAAELREACADAVFYGLNSLDPQKDIQITLLEGADRILSALPEKMSAAARQLLLDRGIAVKTSVRVARVEADALYDAQGTRYPVDLCVWAAGIEAPAFLKQLRLDCNRVNQLVVDSNLRSADPAVFAMGDCAQVPWDQEGQFLPAKAQVAHQQAAFLLPIMAERIQGKEISQRAFRFRDHGSLVSVGHSRGVGSLMGVLTGKNWFVQGLLARLMYMSLHLMHHLAILGFARTASLAVGRLLMKRGRPRVKLH</sequence>
<keyword evidence="3" id="KW-0285">Flavoprotein</keyword>
<dbReference type="RefSeq" id="WP_073103351.1">
    <property type="nucleotide sequence ID" value="NZ_FQXE01000005.1"/>
</dbReference>
<keyword evidence="6" id="KW-0472">Membrane</keyword>
<proteinExistence type="inferred from homology"/>
<evidence type="ECO:0000256" key="1">
    <source>
        <dbReference type="ARBA" id="ARBA00001974"/>
    </source>
</evidence>
<dbReference type="PRINTS" id="PR00368">
    <property type="entry name" value="FADPNR"/>
</dbReference>
<gene>
    <name evidence="8" type="ORF">SAMN04488135_105261</name>
</gene>
<dbReference type="InterPro" id="IPR023753">
    <property type="entry name" value="FAD/NAD-binding_dom"/>
</dbReference>
<dbReference type="OrthoDB" id="9781621at2"/>